<evidence type="ECO:0000313" key="2">
    <source>
        <dbReference type="EMBL" id="NSL88821.1"/>
    </source>
</evidence>
<dbReference type="PANTHER" id="PTHR35532">
    <property type="entry name" value="SIMILAR TO POLYHYDROXYALKANOATE DEPOLYMERASE"/>
    <property type="match status" value="1"/>
</dbReference>
<feature type="signal peptide" evidence="1">
    <location>
        <begin position="1"/>
        <end position="26"/>
    </location>
</feature>
<dbReference type="InterPro" id="IPR038765">
    <property type="entry name" value="Papain-like_cys_pep_sf"/>
</dbReference>
<accession>A0A9Q5GTR3</accession>
<protein>
    <recommendedName>
        <fullName evidence="4">Transglutaminase domain-containing protein</fullName>
    </recommendedName>
</protein>
<organism evidence="2 3">
    <name type="scientific">Chitinophaga solisilvae</name>
    <dbReference type="NCBI Taxonomy" id="1233460"/>
    <lineage>
        <taxon>Bacteria</taxon>
        <taxon>Pseudomonadati</taxon>
        <taxon>Bacteroidota</taxon>
        <taxon>Chitinophagia</taxon>
        <taxon>Chitinophagales</taxon>
        <taxon>Chitinophagaceae</taxon>
        <taxon>Chitinophaga</taxon>
    </lineage>
</organism>
<proteinExistence type="predicted"/>
<gene>
    <name evidence="2" type="ORF">ECE50_018405</name>
</gene>
<dbReference type="EMBL" id="RIAR02000001">
    <property type="protein sequence ID" value="NSL88821.1"/>
    <property type="molecule type" value="Genomic_DNA"/>
</dbReference>
<name>A0A9Q5GTR3_9BACT</name>
<dbReference type="Proteomes" id="UP000281028">
    <property type="component" value="Unassembled WGS sequence"/>
</dbReference>
<evidence type="ECO:0008006" key="4">
    <source>
        <dbReference type="Google" id="ProtNLM"/>
    </source>
</evidence>
<dbReference type="PANTHER" id="PTHR35532:SF5">
    <property type="entry name" value="CARBOHYDRATE-BINDING DOMAIN-CONTAINING PROTEIN"/>
    <property type="match status" value="1"/>
</dbReference>
<reference evidence="2" key="1">
    <citation type="submission" date="2020-05" db="EMBL/GenBank/DDBJ databases">
        <title>Chitinophaga laudate sp. nov., isolated from a tropical peat swamp.</title>
        <authorList>
            <person name="Goh C.B.S."/>
            <person name="Lee M.S."/>
            <person name="Parimannan S."/>
            <person name="Pasbakhsh P."/>
            <person name="Yule C.M."/>
            <person name="Rajandas H."/>
            <person name="Loke S."/>
            <person name="Croft L."/>
            <person name="Tan J.B.L."/>
        </authorList>
    </citation>
    <scope>NUCLEOTIDE SEQUENCE</scope>
    <source>
        <strain evidence="2">Mgbs1</strain>
    </source>
</reference>
<dbReference type="SUPFAM" id="SSF54001">
    <property type="entry name" value="Cysteine proteinases"/>
    <property type="match status" value="1"/>
</dbReference>
<sequence length="530" mass="60568">MKQTLSLFVLSVVFFMLQACSTKTNAPVQLQPALTKAGANRTEIQAVIDHYSSNPADSLKLRAALFLISGMPGRGYEKYTLADSGLNNVEINLFQYKFKDSIRKMKEHLEQLRGKEIIFEDKGFREDIQHISAQQLIENIDCAFSVKEQPWAKHLSFSQFCEYILPYRMGEEPLQNWRKRFYTQTAWITDSCMDKSVLATTAFINDSIKRGYSYKHLGLFYYPGNLNLQQLNDLTGGRCQDLNMIACYWFRAAGLPVASEFTPFWANSNFGGHLWLSILDKDGRFVPITAGYDNPRRDTLPFENKLAKAYRIMYSTQANSLAAATRGKETIPPHLANEHLADITDEYIPASDITIRLQHTDTGSHYAYLGVLNGESWQIVGWGKINASRDSATFLKAGQNVIYIPMVIVNNNYEIAGDPFLLNNKGETEWLIPSGKKTELVFNEVDGSRWLNMDRKYHLIYWNKGKWEDLEGTQTIVGDPQVLKKNKQSHYLHFSNVPEQAVLRMVRDTIFRPNDLGRPVVLKNGKYNVY</sequence>
<comment type="caution">
    <text evidence="2">The sequence shown here is derived from an EMBL/GenBank/DDBJ whole genome shotgun (WGS) entry which is preliminary data.</text>
</comment>
<evidence type="ECO:0000256" key="1">
    <source>
        <dbReference type="SAM" id="SignalP"/>
    </source>
</evidence>
<dbReference type="OrthoDB" id="679512at2"/>
<feature type="chain" id="PRO_5040449753" description="Transglutaminase domain-containing protein" evidence="1">
    <location>
        <begin position="27"/>
        <end position="530"/>
    </location>
</feature>
<keyword evidence="3" id="KW-1185">Reference proteome</keyword>
<evidence type="ECO:0000313" key="3">
    <source>
        <dbReference type="Proteomes" id="UP000281028"/>
    </source>
</evidence>
<dbReference type="PROSITE" id="PS51257">
    <property type="entry name" value="PROKAR_LIPOPROTEIN"/>
    <property type="match status" value="1"/>
</dbReference>
<dbReference type="AlphaFoldDB" id="A0A9Q5GTR3"/>
<keyword evidence="1" id="KW-0732">Signal</keyword>